<gene>
    <name evidence="2" type="ORF">BXZ70DRAFT_937191</name>
</gene>
<evidence type="ECO:0000313" key="2">
    <source>
        <dbReference type="EMBL" id="KAH8101030.1"/>
    </source>
</evidence>
<keyword evidence="1" id="KW-0812">Transmembrane</keyword>
<evidence type="ECO:0000256" key="1">
    <source>
        <dbReference type="SAM" id="Phobius"/>
    </source>
</evidence>
<dbReference type="GO" id="GO:0035838">
    <property type="term" value="C:growing cell tip"/>
    <property type="evidence" value="ECO:0007669"/>
    <property type="project" value="TreeGrafter"/>
</dbReference>
<evidence type="ECO:0000313" key="3">
    <source>
        <dbReference type="Proteomes" id="UP000813824"/>
    </source>
</evidence>
<dbReference type="OrthoDB" id="2589196at2759"/>
<dbReference type="GO" id="GO:0005886">
    <property type="term" value="C:plasma membrane"/>
    <property type="evidence" value="ECO:0007669"/>
    <property type="project" value="InterPro"/>
</dbReference>
<dbReference type="PANTHER" id="PTHR28013:SF4">
    <property type="entry name" value="MARVEL DOMAIN-CONTAINING PROTEIN"/>
    <property type="match status" value="1"/>
</dbReference>
<feature type="transmembrane region" description="Helical" evidence="1">
    <location>
        <begin position="113"/>
        <end position="138"/>
    </location>
</feature>
<dbReference type="Pfam" id="PF06687">
    <property type="entry name" value="SUR7"/>
    <property type="match status" value="1"/>
</dbReference>
<dbReference type="InterPro" id="IPR051380">
    <property type="entry name" value="pH-response_reg_palI/RIM9"/>
</dbReference>
<organism evidence="2 3">
    <name type="scientific">Cristinia sonorae</name>
    <dbReference type="NCBI Taxonomy" id="1940300"/>
    <lineage>
        <taxon>Eukaryota</taxon>
        <taxon>Fungi</taxon>
        <taxon>Dikarya</taxon>
        <taxon>Basidiomycota</taxon>
        <taxon>Agaricomycotina</taxon>
        <taxon>Agaricomycetes</taxon>
        <taxon>Agaricomycetidae</taxon>
        <taxon>Agaricales</taxon>
        <taxon>Pleurotineae</taxon>
        <taxon>Stephanosporaceae</taxon>
        <taxon>Cristinia</taxon>
    </lineage>
</organism>
<dbReference type="GO" id="GO:0032153">
    <property type="term" value="C:cell division site"/>
    <property type="evidence" value="ECO:0007669"/>
    <property type="project" value="TreeGrafter"/>
</dbReference>
<dbReference type="Proteomes" id="UP000813824">
    <property type="component" value="Unassembled WGS sequence"/>
</dbReference>
<accession>A0A8K0URI9</accession>
<protein>
    <submittedName>
        <fullName evidence="2">Uncharacterized protein</fullName>
    </submittedName>
</protein>
<keyword evidence="3" id="KW-1185">Reference proteome</keyword>
<dbReference type="InterPro" id="IPR009571">
    <property type="entry name" value="SUR7/Rim9-like_fungi"/>
</dbReference>
<feature type="transmembrane region" description="Helical" evidence="1">
    <location>
        <begin position="158"/>
        <end position="179"/>
    </location>
</feature>
<keyword evidence="1" id="KW-1133">Transmembrane helix</keyword>
<feature type="transmembrane region" description="Helical" evidence="1">
    <location>
        <begin position="80"/>
        <end position="101"/>
    </location>
</feature>
<reference evidence="2" key="1">
    <citation type="journal article" date="2021" name="New Phytol.">
        <title>Evolutionary innovations through gain and loss of genes in the ectomycorrhizal Boletales.</title>
        <authorList>
            <person name="Wu G."/>
            <person name="Miyauchi S."/>
            <person name="Morin E."/>
            <person name="Kuo A."/>
            <person name="Drula E."/>
            <person name="Varga T."/>
            <person name="Kohler A."/>
            <person name="Feng B."/>
            <person name="Cao Y."/>
            <person name="Lipzen A."/>
            <person name="Daum C."/>
            <person name="Hundley H."/>
            <person name="Pangilinan J."/>
            <person name="Johnson J."/>
            <person name="Barry K."/>
            <person name="LaButti K."/>
            <person name="Ng V."/>
            <person name="Ahrendt S."/>
            <person name="Min B."/>
            <person name="Choi I.G."/>
            <person name="Park H."/>
            <person name="Plett J.M."/>
            <person name="Magnuson J."/>
            <person name="Spatafora J.W."/>
            <person name="Nagy L.G."/>
            <person name="Henrissat B."/>
            <person name="Grigoriev I.V."/>
            <person name="Yang Z.L."/>
            <person name="Xu J."/>
            <person name="Martin F.M."/>
        </authorList>
    </citation>
    <scope>NUCLEOTIDE SEQUENCE</scope>
    <source>
        <strain evidence="2">KKN 215</strain>
    </source>
</reference>
<name>A0A8K0URI9_9AGAR</name>
<dbReference type="EMBL" id="JAEVFJ010000014">
    <property type="protein sequence ID" value="KAH8101030.1"/>
    <property type="molecule type" value="Genomic_DNA"/>
</dbReference>
<dbReference type="AlphaFoldDB" id="A0A8K0URI9"/>
<sequence length="194" mass="21734">MIDRYTVPILMLLLCAFVLLVLTTFSVPFIKPFYFFHSDVNGGVAYGTWGWCFDLSGVCSPKRFGWMWKPQFVPLLNQLLVLYPIATGLTLICILVLMPVMCSRHSRLHPFPLLALFCLLAWLCSTAAFAASLTNWLIARQHFTQDGLDTHLGPLVWVSLGAMVALLIVAVNTSCGSLCRGHMGRRHSGIYFTY</sequence>
<proteinExistence type="predicted"/>
<keyword evidence="1" id="KW-0472">Membrane</keyword>
<dbReference type="PANTHER" id="PTHR28013">
    <property type="entry name" value="PROTEIN DCV1-RELATED"/>
    <property type="match status" value="1"/>
</dbReference>
<comment type="caution">
    <text evidence="2">The sequence shown here is derived from an EMBL/GenBank/DDBJ whole genome shotgun (WGS) entry which is preliminary data.</text>
</comment>